<dbReference type="Proteomes" id="UP001304243">
    <property type="component" value="Unassembled WGS sequence"/>
</dbReference>
<dbReference type="GO" id="GO:0016491">
    <property type="term" value="F:oxidoreductase activity"/>
    <property type="evidence" value="ECO:0007669"/>
    <property type="project" value="InterPro"/>
</dbReference>
<dbReference type="InterPro" id="IPR029039">
    <property type="entry name" value="Flavoprotein-like_sf"/>
</dbReference>
<evidence type="ECO:0000313" key="3">
    <source>
        <dbReference type="Proteomes" id="UP001304243"/>
    </source>
</evidence>
<dbReference type="InterPro" id="IPR005025">
    <property type="entry name" value="FMN_Rdtase-like_dom"/>
</dbReference>
<keyword evidence="3" id="KW-1185">Reference proteome</keyword>
<protein>
    <submittedName>
        <fullName evidence="2">Kinesin-like protein kip2</fullName>
    </submittedName>
</protein>
<dbReference type="AlphaFoldDB" id="A0AAN7I537"/>
<evidence type="ECO:0000259" key="1">
    <source>
        <dbReference type="Pfam" id="PF03358"/>
    </source>
</evidence>
<dbReference type="SUPFAM" id="SSF52218">
    <property type="entry name" value="Flavoproteins"/>
    <property type="match status" value="1"/>
</dbReference>
<dbReference type="InterPro" id="IPR050712">
    <property type="entry name" value="NAD(P)H-dep_reductase"/>
</dbReference>
<dbReference type="Gene3D" id="3.40.50.360">
    <property type="match status" value="1"/>
</dbReference>
<dbReference type="EMBL" id="JASEJX010000001">
    <property type="protein sequence ID" value="KAK4521946.1"/>
    <property type="molecule type" value="Genomic_DNA"/>
</dbReference>
<evidence type="ECO:0000313" key="2">
    <source>
        <dbReference type="EMBL" id="KAK4521946.1"/>
    </source>
</evidence>
<dbReference type="GO" id="GO:0010181">
    <property type="term" value="F:FMN binding"/>
    <property type="evidence" value="ECO:0007669"/>
    <property type="project" value="TreeGrafter"/>
</dbReference>
<proteinExistence type="predicted"/>
<dbReference type="PANTHER" id="PTHR30543">
    <property type="entry name" value="CHROMATE REDUCTASE"/>
    <property type="match status" value="1"/>
</dbReference>
<name>A0AAN7I537_9FUNG</name>
<reference evidence="2 3" key="1">
    <citation type="submission" date="2022-11" db="EMBL/GenBank/DDBJ databases">
        <title>Mucor velutinosus strain NIH1002 WGS.</title>
        <authorList>
            <person name="Subramanian P."/>
            <person name="Mullikin J.C."/>
            <person name="Segre J.A."/>
            <person name="Zelazny A.M."/>
        </authorList>
    </citation>
    <scope>NUCLEOTIDE SEQUENCE [LARGE SCALE GENOMIC DNA]</scope>
    <source>
        <strain evidence="2 3">NIH1002</strain>
    </source>
</reference>
<comment type="caution">
    <text evidence="2">The sequence shown here is derived from an EMBL/GenBank/DDBJ whole genome shotgun (WGS) entry which is preliminary data.</text>
</comment>
<dbReference type="Pfam" id="PF03358">
    <property type="entry name" value="FMN_red"/>
    <property type="match status" value="1"/>
</dbReference>
<feature type="domain" description="NADPH-dependent FMN reductase-like" evidence="1">
    <location>
        <begin position="1"/>
        <end position="141"/>
    </location>
</feature>
<accession>A0AAN7I537</accession>
<dbReference type="GO" id="GO:0005829">
    <property type="term" value="C:cytosol"/>
    <property type="evidence" value="ECO:0007669"/>
    <property type="project" value="TreeGrafter"/>
</dbReference>
<sequence>MNIGVIVGSTRPSRIGHQLTKWLLSTISVKHSLDLEIIDLREWDLPLFNEPEIPAKGEQYYSSDKTRQWSKKIASKDGFIFVTPQYNWGYPASLKNAVDYLYNEWTSKPAIIVSYANRGGGKAAVQFRQVLDGLKMKTVQTMPAICLTKDMYTENGTLKEIEAYSDFATTYKDIINKAIEELLLELSPKKQIKLRL</sequence>
<dbReference type="RefSeq" id="XP_064688612.1">
    <property type="nucleotide sequence ID" value="XM_064823787.1"/>
</dbReference>
<organism evidence="2 3">
    <name type="scientific">Mucor velutinosus</name>
    <dbReference type="NCBI Taxonomy" id="708070"/>
    <lineage>
        <taxon>Eukaryota</taxon>
        <taxon>Fungi</taxon>
        <taxon>Fungi incertae sedis</taxon>
        <taxon>Mucoromycota</taxon>
        <taxon>Mucoromycotina</taxon>
        <taxon>Mucoromycetes</taxon>
        <taxon>Mucorales</taxon>
        <taxon>Mucorineae</taxon>
        <taxon>Mucoraceae</taxon>
        <taxon>Mucor</taxon>
    </lineage>
</organism>
<dbReference type="GeneID" id="89948171"/>
<gene>
    <name evidence="2" type="primary">KIP2_1</name>
    <name evidence="2" type="ORF">ATC70_004485</name>
</gene>
<dbReference type="PANTHER" id="PTHR30543:SF21">
    <property type="entry name" value="NAD(P)H-DEPENDENT FMN REDUCTASE LOT6"/>
    <property type="match status" value="1"/>
</dbReference>